<keyword evidence="7" id="KW-0479">Metal-binding</keyword>
<feature type="binding site" evidence="7">
    <location>
        <position position="30"/>
    </location>
    <ligand>
        <name>Ca(2+)</name>
        <dbReference type="ChEBI" id="CHEBI:29108"/>
    </ligand>
</feature>
<organism evidence="10 11">
    <name type="scientific">Salix udensis</name>
    <dbReference type="NCBI Taxonomy" id="889485"/>
    <lineage>
        <taxon>Eukaryota</taxon>
        <taxon>Viridiplantae</taxon>
        <taxon>Streptophyta</taxon>
        <taxon>Embryophyta</taxon>
        <taxon>Tracheophyta</taxon>
        <taxon>Spermatophyta</taxon>
        <taxon>Magnoliopsida</taxon>
        <taxon>eudicotyledons</taxon>
        <taxon>Gunneridae</taxon>
        <taxon>Pentapetalae</taxon>
        <taxon>rosids</taxon>
        <taxon>fabids</taxon>
        <taxon>Malpighiales</taxon>
        <taxon>Salicaceae</taxon>
        <taxon>Saliceae</taxon>
        <taxon>Salix</taxon>
    </lineage>
</organism>
<protein>
    <recommendedName>
        <fullName evidence="12">Alkaline ceramidase</fullName>
    </recommendedName>
</protein>
<evidence type="ECO:0000256" key="9">
    <source>
        <dbReference type="SAM" id="Phobius"/>
    </source>
</evidence>
<comment type="caution">
    <text evidence="10">The sequence shown here is derived from an EMBL/GenBank/DDBJ whole genome shotgun (WGS) entry which is preliminary data.</text>
</comment>
<keyword evidence="6 9" id="KW-0472">Membrane</keyword>
<proteinExistence type="inferred from homology"/>
<evidence type="ECO:0000256" key="5">
    <source>
        <dbReference type="ARBA" id="ARBA00022989"/>
    </source>
</evidence>
<keyword evidence="3 9" id="KW-0812">Transmembrane</keyword>
<evidence type="ECO:0000256" key="3">
    <source>
        <dbReference type="ARBA" id="ARBA00022692"/>
    </source>
</evidence>
<keyword evidence="7" id="KW-0106">Calcium</keyword>
<dbReference type="AlphaFoldDB" id="A0AAD6KC59"/>
<name>A0AAD6KC59_9ROSI</name>
<dbReference type="GO" id="GO:0098542">
    <property type="term" value="P:defense response to other organism"/>
    <property type="evidence" value="ECO:0007669"/>
    <property type="project" value="InterPro"/>
</dbReference>
<feature type="transmembrane region" description="Helical" evidence="9">
    <location>
        <begin position="118"/>
        <end position="135"/>
    </location>
</feature>
<feature type="binding site" evidence="8">
    <location>
        <position position="78"/>
    </location>
    <ligand>
        <name>Zn(2+)</name>
        <dbReference type="ChEBI" id="CHEBI:29105"/>
        <note>catalytic</note>
    </ligand>
</feature>
<comment type="similarity">
    <text evidence="2">Belongs to the alkaline ceramidase family.</text>
</comment>
<gene>
    <name evidence="10" type="ORF">OIU84_028241</name>
</gene>
<evidence type="ECO:0000256" key="4">
    <source>
        <dbReference type="ARBA" id="ARBA00022801"/>
    </source>
</evidence>
<dbReference type="EMBL" id="JAPFFJ010000008">
    <property type="protein sequence ID" value="KAJ6420831.1"/>
    <property type="molecule type" value="Genomic_DNA"/>
</dbReference>
<feature type="binding site" evidence="7">
    <location>
        <position position="21"/>
    </location>
    <ligand>
        <name>Ca(2+)</name>
        <dbReference type="ChEBI" id="CHEBI:29108"/>
    </ligand>
</feature>
<accession>A0AAD6KC59</accession>
<dbReference type="GO" id="GO:0006672">
    <property type="term" value="P:ceramide metabolic process"/>
    <property type="evidence" value="ECO:0007669"/>
    <property type="project" value="InterPro"/>
</dbReference>
<evidence type="ECO:0000313" key="10">
    <source>
        <dbReference type="EMBL" id="KAJ6420831.1"/>
    </source>
</evidence>
<dbReference type="Proteomes" id="UP001162972">
    <property type="component" value="Chromosome 17"/>
</dbReference>
<sequence length="186" mass="21194">MAEGISSFWGPVTSAEWCEKNYVYSSYIAEFFNTISIIPGILLALVGLINALRQRFEKRFSILHISNMILAIGSMLYHATLQHMQQQGDETPMVWEMLLYMYILYSPDWHYRSTMPTFLFFYGAGFAIVHAFGSFKNGFQGTLCDALPSLRPPDVQVLHPHKRCISKAACKIIFGYHPHGKSLLAF</sequence>
<dbReference type="PANTHER" id="PTHR46852">
    <property type="entry name" value="ALKALINE CERAMIDASE"/>
    <property type="match status" value="1"/>
</dbReference>
<keyword evidence="4" id="KW-0378">Hydrolase</keyword>
<keyword evidence="11" id="KW-1185">Reference proteome</keyword>
<dbReference type="GO" id="GO:0016020">
    <property type="term" value="C:membrane"/>
    <property type="evidence" value="ECO:0007669"/>
    <property type="project" value="UniProtKB-SubCell"/>
</dbReference>
<comment type="subcellular location">
    <subcellularLocation>
        <location evidence="1">Membrane</location>
        <topology evidence="1">Multi-pass membrane protein</topology>
    </subcellularLocation>
</comment>
<feature type="transmembrane region" description="Helical" evidence="9">
    <location>
        <begin position="62"/>
        <end position="81"/>
    </location>
</feature>
<evidence type="ECO:0000256" key="7">
    <source>
        <dbReference type="PIRSR" id="PIRSR608901-1"/>
    </source>
</evidence>
<comment type="cofactor">
    <cofactor evidence="8">
        <name>Zn(2+)</name>
        <dbReference type="ChEBI" id="CHEBI:29105"/>
    </cofactor>
</comment>
<dbReference type="GO" id="GO:0006914">
    <property type="term" value="P:autophagy"/>
    <property type="evidence" value="ECO:0007669"/>
    <property type="project" value="InterPro"/>
</dbReference>
<feature type="transmembrane region" description="Helical" evidence="9">
    <location>
        <begin position="31"/>
        <end position="50"/>
    </location>
</feature>
<dbReference type="Pfam" id="PF05875">
    <property type="entry name" value="Ceramidase"/>
    <property type="match status" value="1"/>
</dbReference>
<dbReference type="GO" id="GO:0046872">
    <property type="term" value="F:metal ion binding"/>
    <property type="evidence" value="ECO:0007669"/>
    <property type="project" value="UniProtKB-KW"/>
</dbReference>
<dbReference type="GO" id="GO:0016811">
    <property type="term" value="F:hydrolase activity, acting on carbon-nitrogen (but not peptide) bonds, in linear amides"/>
    <property type="evidence" value="ECO:0007669"/>
    <property type="project" value="InterPro"/>
</dbReference>
<evidence type="ECO:0000256" key="8">
    <source>
        <dbReference type="PIRSR" id="PIRSR608901-2"/>
    </source>
</evidence>
<evidence type="ECO:0000256" key="6">
    <source>
        <dbReference type="ARBA" id="ARBA00023136"/>
    </source>
</evidence>
<dbReference type="InterPro" id="IPR044219">
    <property type="entry name" value="ACER_plant"/>
</dbReference>
<evidence type="ECO:0000256" key="2">
    <source>
        <dbReference type="ARBA" id="ARBA00009780"/>
    </source>
</evidence>
<evidence type="ECO:0008006" key="12">
    <source>
        <dbReference type="Google" id="ProtNLM"/>
    </source>
</evidence>
<reference evidence="10 11" key="1">
    <citation type="journal article" date="2023" name="Int. J. Mol. Sci.">
        <title>De Novo Assembly and Annotation of 11 Diverse Shrub Willow (Salix) Genomes Reveals Novel Gene Organization in Sex-Linked Regions.</title>
        <authorList>
            <person name="Hyden B."/>
            <person name="Feng K."/>
            <person name="Yates T.B."/>
            <person name="Jawdy S."/>
            <person name="Cereghino C."/>
            <person name="Smart L.B."/>
            <person name="Muchero W."/>
        </authorList>
    </citation>
    <scope>NUCLEOTIDE SEQUENCE [LARGE SCALE GENOMIC DNA]</scope>
    <source>
        <tissue evidence="10">Shoot tip</tissue>
    </source>
</reference>
<dbReference type="InterPro" id="IPR008901">
    <property type="entry name" value="ACER"/>
</dbReference>
<feature type="binding site" evidence="7">
    <location>
        <position position="17"/>
    </location>
    <ligand>
        <name>Ca(2+)</name>
        <dbReference type="ChEBI" id="CHEBI:29108"/>
    </ligand>
</feature>
<dbReference type="GO" id="GO:0009651">
    <property type="term" value="P:response to salt stress"/>
    <property type="evidence" value="ECO:0007669"/>
    <property type="project" value="InterPro"/>
</dbReference>
<keyword evidence="5 9" id="KW-1133">Transmembrane helix</keyword>
<evidence type="ECO:0000256" key="1">
    <source>
        <dbReference type="ARBA" id="ARBA00004141"/>
    </source>
</evidence>
<keyword evidence="8" id="KW-0862">Zinc</keyword>
<dbReference type="PANTHER" id="PTHR46852:SF1">
    <property type="entry name" value="ALKALINE PHYTOCERAMIDASE FAMILY PROTEIN, EXPRESSED"/>
    <property type="match status" value="1"/>
</dbReference>
<evidence type="ECO:0000313" key="11">
    <source>
        <dbReference type="Proteomes" id="UP001162972"/>
    </source>
</evidence>
<feature type="binding site" evidence="7">
    <location>
        <position position="19"/>
    </location>
    <ligand>
        <name>Ca(2+)</name>
        <dbReference type="ChEBI" id="CHEBI:29108"/>
    </ligand>
</feature>